<accession>A0ABP7SIE7</accession>
<evidence type="ECO:0000313" key="2">
    <source>
        <dbReference type="EMBL" id="GAA4011992.1"/>
    </source>
</evidence>
<dbReference type="InterPro" id="IPR052733">
    <property type="entry name" value="Chloroplast_QOR"/>
</dbReference>
<dbReference type="Gene3D" id="3.40.50.720">
    <property type="entry name" value="NAD(P)-binding Rossmann-like Domain"/>
    <property type="match status" value="1"/>
</dbReference>
<dbReference type="SUPFAM" id="SSF51735">
    <property type="entry name" value="NAD(P)-binding Rossmann-fold domains"/>
    <property type="match status" value="1"/>
</dbReference>
<dbReference type="PANTHER" id="PTHR44013">
    <property type="entry name" value="ZINC-TYPE ALCOHOL DEHYDROGENASE-LIKE PROTEIN C16A3.02C"/>
    <property type="match status" value="1"/>
</dbReference>
<dbReference type="Gene3D" id="3.90.180.10">
    <property type="entry name" value="Medium-chain alcohol dehydrogenases, catalytic domain"/>
    <property type="match status" value="1"/>
</dbReference>
<sequence length="320" mass="34443">MRAAINTKYGPPEVVQLLEVEKPAPKENEVLIKVHATTVNRTDCGFRSAEYFVSRFFSGLLRPKFPTLGNEFAGEIEAIGSGVSLFTVGDKVFGYNDASFGAHAEYLTLAEQAAIATLPGNLTYEEAAPMCEGAHYALSAMRAAKVKSGQNLLVYGATGAIGSAAVQLAKSFGATVTAVCSTPSVALVKSLGADVVIDYTTRDFTKTDQVFDFAFDACGKSSFTACKPLLTKSGIYISTELGYRGANIYLALITPFLGGRKVLFPLPAITKEDVLFLKELAETGRFKPVLDRRYPLEKIVEAYHYVETGQKVGNVVITLT</sequence>
<proteinExistence type="predicted"/>
<keyword evidence="3" id="KW-1185">Reference proteome</keyword>
<dbReference type="Pfam" id="PF13602">
    <property type="entry name" value="ADH_zinc_N_2"/>
    <property type="match status" value="1"/>
</dbReference>
<dbReference type="RefSeq" id="WP_345073523.1">
    <property type="nucleotide sequence ID" value="NZ_BAABDJ010000030.1"/>
</dbReference>
<dbReference type="InterPro" id="IPR020843">
    <property type="entry name" value="ER"/>
</dbReference>
<name>A0ABP7SIE7_9BACT</name>
<evidence type="ECO:0000259" key="1">
    <source>
        <dbReference type="SMART" id="SM00829"/>
    </source>
</evidence>
<dbReference type="SMART" id="SM00829">
    <property type="entry name" value="PKS_ER"/>
    <property type="match status" value="1"/>
</dbReference>
<feature type="domain" description="Enoyl reductase (ER)" evidence="1">
    <location>
        <begin position="10"/>
        <end position="317"/>
    </location>
</feature>
<gene>
    <name evidence="2" type="ORF">GCM10022408_25680</name>
</gene>
<organism evidence="2 3">
    <name type="scientific">Hymenobacter fastidiosus</name>
    <dbReference type="NCBI Taxonomy" id="486264"/>
    <lineage>
        <taxon>Bacteria</taxon>
        <taxon>Pseudomonadati</taxon>
        <taxon>Bacteroidota</taxon>
        <taxon>Cytophagia</taxon>
        <taxon>Cytophagales</taxon>
        <taxon>Hymenobacteraceae</taxon>
        <taxon>Hymenobacter</taxon>
    </lineage>
</organism>
<dbReference type="InterPro" id="IPR036291">
    <property type="entry name" value="NAD(P)-bd_dom_sf"/>
</dbReference>
<dbReference type="EMBL" id="BAABDJ010000030">
    <property type="protein sequence ID" value="GAA4011992.1"/>
    <property type="molecule type" value="Genomic_DNA"/>
</dbReference>
<protein>
    <submittedName>
        <fullName evidence="2">NAD(P)-dependent alcohol dehydrogenase</fullName>
    </submittedName>
</protein>
<dbReference type="Pfam" id="PF08240">
    <property type="entry name" value="ADH_N"/>
    <property type="match status" value="1"/>
</dbReference>
<dbReference type="Proteomes" id="UP001500567">
    <property type="component" value="Unassembled WGS sequence"/>
</dbReference>
<reference evidence="3" key="1">
    <citation type="journal article" date="2019" name="Int. J. Syst. Evol. Microbiol.">
        <title>The Global Catalogue of Microorganisms (GCM) 10K type strain sequencing project: providing services to taxonomists for standard genome sequencing and annotation.</title>
        <authorList>
            <consortium name="The Broad Institute Genomics Platform"/>
            <consortium name="The Broad Institute Genome Sequencing Center for Infectious Disease"/>
            <person name="Wu L."/>
            <person name="Ma J."/>
        </authorList>
    </citation>
    <scope>NUCLEOTIDE SEQUENCE [LARGE SCALE GENOMIC DNA]</scope>
    <source>
        <strain evidence="3">JCM 17224</strain>
    </source>
</reference>
<dbReference type="InterPro" id="IPR013154">
    <property type="entry name" value="ADH-like_N"/>
</dbReference>
<dbReference type="InterPro" id="IPR011032">
    <property type="entry name" value="GroES-like_sf"/>
</dbReference>
<dbReference type="CDD" id="cd08267">
    <property type="entry name" value="MDR1"/>
    <property type="match status" value="1"/>
</dbReference>
<comment type="caution">
    <text evidence="2">The sequence shown here is derived from an EMBL/GenBank/DDBJ whole genome shotgun (WGS) entry which is preliminary data.</text>
</comment>
<dbReference type="PANTHER" id="PTHR44013:SF1">
    <property type="entry name" value="ZINC-TYPE ALCOHOL DEHYDROGENASE-LIKE PROTEIN C16A3.02C"/>
    <property type="match status" value="1"/>
</dbReference>
<dbReference type="SUPFAM" id="SSF50129">
    <property type="entry name" value="GroES-like"/>
    <property type="match status" value="1"/>
</dbReference>
<evidence type="ECO:0000313" key="3">
    <source>
        <dbReference type="Proteomes" id="UP001500567"/>
    </source>
</evidence>